<gene>
    <name evidence="9" type="ORF">H8708_03630</name>
</gene>
<evidence type="ECO:0000256" key="2">
    <source>
        <dbReference type="ARBA" id="ARBA00022448"/>
    </source>
</evidence>
<keyword evidence="5 7" id="KW-1133">Transmembrane helix</keyword>
<evidence type="ECO:0000256" key="1">
    <source>
        <dbReference type="ARBA" id="ARBA00004651"/>
    </source>
</evidence>
<dbReference type="PANTHER" id="PTHR43163">
    <property type="entry name" value="DIPEPTIDE TRANSPORT SYSTEM PERMEASE PROTEIN DPPB-RELATED"/>
    <property type="match status" value="1"/>
</dbReference>
<dbReference type="InterPro" id="IPR035906">
    <property type="entry name" value="MetI-like_sf"/>
</dbReference>
<dbReference type="Pfam" id="PF00528">
    <property type="entry name" value="BPD_transp_1"/>
    <property type="match status" value="1"/>
</dbReference>
<feature type="transmembrane region" description="Helical" evidence="7">
    <location>
        <begin position="101"/>
        <end position="122"/>
    </location>
</feature>
<evidence type="ECO:0000256" key="7">
    <source>
        <dbReference type="RuleBase" id="RU363032"/>
    </source>
</evidence>
<dbReference type="InterPro" id="IPR045621">
    <property type="entry name" value="BPD_transp_1_N"/>
</dbReference>
<dbReference type="InterPro" id="IPR000515">
    <property type="entry name" value="MetI-like"/>
</dbReference>
<dbReference type="Pfam" id="PF19300">
    <property type="entry name" value="BPD_transp_1_N"/>
    <property type="match status" value="1"/>
</dbReference>
<protein>
    <submittedName>
        <fullName evidence="9">ABC transporter permease</fullName>
    </submittedName>
</protein>
<feature type="transmembrane region" description="Helical" evidence="7">
    <location>
        <begin position="9"/>
        <end position="27"/>
    </location>
</feature>
<dbReference type="PROSITE" id="PS50928">
    <property type="entry name" value="ABC_TM1"/>
    <property type="match status" value="1"/>
</dbReference>
<evidence type="ECO:0000259" key="8">
    <source>
        <dbReference type="PROSITE" id="PS50928"/>
    </source>
</evidence>
<keyword evidence="6 7" id="KW-0472">Membrane</keyword>
<comment type="similarity">
    <text evidence="7">Belongs to the binding-protein-dependent transport system permease family.</text>
</comment>
<evidence type="ECO:0000256" key="6">
    <source>
        <dbReference type="ARBA" id="ARBA00023136"/>
    </source>
</evidence>
<feature type="transmembrane region" description="Helical" evidence="7">
    <location>
        <begin position="134"/>
        <end position="161"/>
    </location>
</feature>
<evidence type="ECO:0000313" key="9">
    <source>
        <dbReference type="EMBL" id="MBC8598327.1"/>
    </source>
</evidence>
<sequence>MSRYILKRLVMLIPVLIGVTFMVYFILSLSPGDTAAIIAGEGADAQTIEAVRKDLGLDKPVIVQYGKYMWNLLHGDMGVSYSTKRPVFTTIMSSFPNTAKLAFWSILVAIAIALPIGIISATRQYSAVDNVGMVAALLGVATPNFWLGLMLIIVFSLNLGILPSGGMSGWKSYIMPAITLGTGDAALICRMTRSSMLEVIRQDYIRTARAKGVPEKTVIRKHALKNALIPVVTVIGLQFGSLLGGATLTETVFAWPGVGRLVVDSIKSKDAPMVLGCIVMLTITFSVINLIVDLLYAYIDPRIKAQYKKK</sequence>
<keyword evidence="3" id="KW-1003">Cell membrane</keyword>
<feature type="transmembrane region" description="Helical" evidence="7">
    <location>
        <begin position="173"/>
        <end position="192"/>
    </location>
</feature>
<reference evidence="9 10" key="1">
    <citation type="submission" date="2020-08" db="EMBL/GenBank/DDBJ databases">
        <title>Genome public.</title>
        <authorList>
            <person name="Liu C."/>
            <person name="Sun Q."/>
        </authorList>
    </citation>
    <scope>NUCLEOTIDE SEQUENCE [LARGE SCALE GENOMIC DNA]</scope>
    <source>
        <strain evidence="9 10">BX10</strain>
    </source>
</reference>
<comment type="caution">
    <text evidence="9">The sequence shown here is derived from an EMBL/GenBank/DDBJ whole genome shotgun (WGS) entry which is preliminary data.</text>
</comment>
<dbReference type="RefSeq" id="WP_262426993.1">
    <property type="nucleotide sequence ID" value="NZ_JACRTJ010000008.1"/>
</dbReference>
<organism evidence="9 10">
    <name type="scientific">Enterocloster hominis</name>
    <name type="common">ex Liu et al. 2021</name>
    <dbReference type="NCBI Taxonomy" id="2763663"/>
    <lineage>
        <taxon>Bacteria</taxon>
        <taxon>Bacillati</taxon>
        <taxon>Bacillota</taxon>
        <taxon>Clostridia</taxon>
        <taxon>Lachnospirales</taxon>
        <taxon>Lachnospiraceae</taxon>
        <taxon>Enterocloster</taxon>
    </lineage>
</organism>
<dbReference type="SUPFAM" id="SSF161098">
    <property type="entry name" value="MetI-like"/>
    <property type="match status" value="1"/>
</dbReference>
<evidence type="ECO:0000256" key="4">
    <source>
        <dbReference type="ARBA" id="ARBA00022692"/>
    </source>
</evidence>
<keyword evidence="2 7" id="KW-0813">Transport</keyword>
<feature type="transmembrane region" description="Helical" evidence="7">
    <location>
        <begin position="227"/>
        <end position="253"/>
    </location>
</feature>
<dbReference type="EMBL" id="JACRTJ010000008">
    <property type="protein sequence ID" value="MBC8598327.1"/>
    <property type="molecule type" value="Genomic_DNA"/>
</dbReference>
<feature type="transmembrane region" description="Helical" evidence="7">
    <location>
        <begin position="273"/>
        <end position="299"/>
    </location>
</feature>
<dbReference type="Gene3D" id="1.10.3720.10">
    <property type="entry name" value="MetI-like"/>
    <property type="match status" value="1"/>
</dbReference>
<evidence type="ECO:0000256" key="5">
    <source>
        <dbReference type="ARBA" id="ARBA00022989"/>
    </source>
</evidence>
<proteinExistence type="inferred from homology"/>
<accession>A0ABR7NQE4</accession>
<name>A0ABR7NQE4_9FIRM</name>
<evidence type="ECO:0000313" key="10">
    <source>
        <dbReference type="Proteomes" id="UP000647491"/>
    </source>
</evidence>
<dbReference type="CDD" id="cd06261">
    <property type="entry name" value="TM_PBP2"/>
    <property type="match status" value="1"/>
</dbReference>
<keyword evidence="4 7" id="KW-0812">Transmembrane</keyword>
<dbReference type="PANTHER" id="PTHR43163:SF6">
    <property type="entry name" value="DIPEPTIDE TRANSPORT SYSTEM PERMEASE PROTEIN DPPB-RELATED"/>
    <property type="match status" value="1"/>
</dbReference>
<feature type="domain" description="ABC transmembrane type-1" evidence="8">
    <location>
        <begin position="95"/>
        <end position="296"/>
    </location>
</feature>
<evidence type="ECO:0000256" key="3">
    <source>
        <dbReference type="ARBA" id="ARBA00022475"/>
    </source>
</evidence>
<comment type="subcellular location">
    <subcellularLocation>
        <location evidence="1 7">Cell membrane</location>
        <topology evidence="1 7">Multi-pass membrane protein</topology>
    </subcellularLocation>
</comment>
<keyword evidence="10" id="KW-1185">Reference proteome</keyword>
<dbReference type="Proteomes" id="UP000647491">
    <property type="component" value="Unassembled WGS sequence"/>
</dbReference>